<accession>A0A6I6HNS3</accession>
<dbReference type="Proteomes" id="UP000425817">
    <property type="component" value="Chromosome"/>
</dbReference>
<protein>
    <submittedName>
        <fullName evidence="1">Uncharacterized protein</fullName>
    </submittedName>
</protein>
<dbReference type="OrthoDB" id="8854187at2"/>
<dbReference type="EMBL" id="CP046622">
    <property type="protein sequence ID" value="QGW84184.1"/>
    <property type="molecule type" value="Genomic_DNA"/>
</dbReference>
<dbReference type="AlphaFoldDB" id="A0A6I6HNS3"/>
<name>A0A6I6HNS3_VARPD</name>
<organism evidence="1 2">
    <name type="scientific">Variovorax paradoxus</name>
    <dbReference type="NCBI Taxonomy" id="34073"/>
    <lineage>
        <taxon>Bacteria</taxon>
        <taxon>Pseudomonadati</taxon>
        <taxon>Pseudomonadota</taxon>
        <taxon>Betaproteobacteria</taxon>
        <taxon>Burkholderiales</taxon>
        <taxon>Comamonadaceae</taxon>
        <taxon>Variovorax</taxon>
    </lineage>
</organism>
<evidence type="ECO:0000313" key="1">
    <source>
        <dbReference type="EMBL" id="QGW84184.1"/>
    </source>
</evidence>
<dbReference type="RefSeq" id="WP_157615902.1">
    <property type="nucleotide sequence ID" value="NZ_CP046622.1"/>
</dbReference>
<sequence length="78" mass="8480">MPTLRQPFHAAASESFADAFKALVDEALMLAEALLSPNKIISEVEQMRSLQVAADNIEATDPAQAEVLRSRASRIGLR</sequence>
<evidence type="ECO:0000313" key="2">
    <source>
        <dbReference type="Proteomes" id="UP000425817"/>
    </source>
</evidence>
<reference evidence="1 2" key="1">
    <citation type="submission" date="2019-12" db="EMBL/GenBank/DDBJ databases">
        <title>Hybrid Genome Assemblies of two High G+C Isolates from Undergraduate Microbiology Courses.</title>
        <authorList>
            <person name="Ne Ville C.J."/>
            <person name="Enright D."/>
            <person name="Hernandez I."/>
            <person name="Dodsworth J."/>
            <person name="Orwin P.M."/>
        </authorList>
    </citation>
    <scope>NUCLEOTIDE SEQUENCE [LARGE SCALE GENOMIC DNA]</scope>
    <source>
        <strain evidence="1 2">CSUSB</strain>
    </source>
</reference>
<proteinExistence type="predicted"/>
<gene>
    <name evidence="1" type="ORF">GOQ09_22540</name>
</gene>